<feature type="binding site" description="in other chain" evidence="14">
    <location>
        <begin position="217"/>
        <end position="219"/>
    </location>
    <ligand>
        <name>ADP</name>
        <dbReference type="ChEBI" id="CHEBI:456216"/>
        <note>allosteric activator; ligand shared between dimeric partners</note>
    </ligand>
</feature>
<evidence type="ECO:0000256" key="4">
    <source>
        <dbReference type="ARBA" id="ARBA00022490"/>
    </source>
</evidence>
<keyword evidence="5 14" id="KW-0021">Allosteric enzyme</keyword>
<dbReference type="RefSeq" id="WP_154288275.1">
    <property type="nucleotide sequence ID" value="NZ_WKJI01000003.1"/>
</dbReference>
<comment type="activity regulation">
    <text evidence="14">Allosterically activated by ADP and other diphosphonucleosides, and allosterically inhibited by phosphoenolpyruvate.</text>
</comment>
<evidence type="ECO:0000256" key="7">
    <source>
        <dbReference type="ARBA" id="ARBA00022723"/>
    </source>
</evidence>
<sequence length="326" mass="35182">MSKIKKIAVFTSGGDAPGMNACIRAVVRTGIHFGCEMVGIKQGYQGMIDENFIPMNRHSVSNIMQLGGTILKTARCLEFRTEEGMEKAYQNLKKQGIEALVAIGGDGTFTGAERFSNRYDIPVICVPGTIDNDLYGSDFTLGFDTATNTVIEAIDKIRDTAESHDRLFFIEVMGRDAGCIALRAGIAGGAEAIMLPEKDTAIEDLISTLEHGAANLKSSSIVIVAEGDKNGGAYNVAKRVKEKFDYYDTKVTILGHLQRGGSPSSFDRILGSRMGFAAVKALLAGQTRKMVGLHGNNIALTDLREALSGHEFKLEDDLMEMSSILA</sequence>
<comment type="subcellular location">
    <subcellularLocation>
        <location evidence="2 14">Cytoplasm</location>
    </subcellularLocation>
</comment>
<dbReference type="FunFam" id="3.40.50.450:FF:000001">
    <property type="entry name" value="ATP-dependent 6-phosphofructokinase"/>
    <property type="match status" value="1"/>
</dbReference>
<comment type="function">
    <text evidence="14">Catalyzes the phosphorylation of D-fructose 6-phosphate to fructose 1,6-bisphosphate by ATP, the first committing step of glycolysis.</text>
</comment>
<evidence type="ECO:0000256" key="14">
    <source>
        <dbReference type="HAMAP-Rule" id="MF_00339"/>
    </source>
</evidence>
<dbReference type="HAMAP" id="MF_00339">
    <property type="entry name" value="Phosphofructokinase_I_B1"/>
    <property type="match status" value="1"/>
</dbReference>
<feature type="binding site" evidence="14">
    <location>
        <begin position="24"/>
        <end position="28"/>
    </location>
    <ligand>
        <name>ADP</name>
        <dbReference type="ChEBI" id="CHEBI:456216"/>
        <note>allosteric activator; ligand shared between dimeric partners</note>
    </ligand>
</feature>
<feature type="binding site" description="in other chain" evidence="14">
    <location>
        <begin position="173"/>
        <end position="175"/>
    </location>
    <ligand>
        <name>substrate</name>
        <note>ligand shared between dimeric partners</note>
    </ligand>
</feature>
<evidence type="ECO:0000256" key="2">
    <source>
        <dbReference type="ARBA" id="ARBA00004496"/>
    </source>
</evidence>
<keyword evidence="17" id="KW-1185">Reference proteome</keyword>
<evidence type="ECO:0000256" key="10">
    <source>
        <dbReference type="ARBA" id="ARBA00022840"/>
    </source>
</evidence>
<accession>A0A7K0FRV9</accession>
<keyword evidence="7 14" id="KW-0479">Metal-binding</keyword>
<dbReference type="GO" id="GO:0005945">
    <property type="term" value="C:6-phosphofructokinase complex"/>
    <property type="evidence" value="ECO:0007669"/>
    <property type="project" value="TreeGrafter"/>
</dbReference>
<comment type="caution">
    <text evidence="16">The sequence shown here is derived from an EMBL/GenBank/DDBJ whole genome shotgun (WGS) entry which is preliminary data.</text>
</comment>
<evidence type="ECO:0000256" key="9">
    <source>
        <dbReference type="ARBA" id="ARBA00022777"/>
    </source>
</evidence>
<feature type="binding site" description="in other chain" evidence="14">
    <location>
        <begin position="256"/>
        <end position="259"/>
    </location>
    <ligand>
        <name>substrate</name>
        <note>ligand shared between dimeric partners</note>
    </ligand>
</feature>
<keyword evidence="12 14" id="KW-0324">Glycolysis</keyword>
<dbReference type="PRINTS" id="PR00476">
    <property type="entry name" value="PHFRCTKINASE"/>
</dbReference>
<comment type="subunit">
    <text evidence="14">Homotetramer.</text>
</comment>
<evidence type="ECO:0000256" key="3">
    <source>
        <dbReference type="ARBA" id="ARBA00004679"/>
    </source>
</evidence>
<dbReference type="GO" id="GO:0005524">
    <property type="term" value="F:ATP binding"/>
    <property type="evidence" value="ECO:0007669"/>
    <property type="project" value="UniProtKB-UniRule"/>
</dbReference>
<feature type="binding site" evidence="14">
    <location>
        <position position="106"/>
    </location>
    <ligand>
        <name>Mg(2+)</name>
        <dbReference type="ChEBI" id="CHEBI:18420"/>
        <note>catalytic</note>
    </ligand>
</feature>
<feature type="binding site" evidence="14">
    <location>
        <begin position="75"/>
        <end position="76"/>
    </location>
    <ligand>
        <name>ATP</name>
        <dbReference type="ChEBI" id="CHEBI:30616"/>
    </ligand>
</feature>
<dbReference type="GO" id="GO:0061621">
    <property type="term" value="P:canonical glycolysis"/>
    <property type="evidence" value="ECO:0007669"/>
    <property type="project" value="TreeGrafter"/>
</dbReference>
<gene>
    <name evidence="14 16" type="primary">pfkA</name>
    <name evidence="16" type="ORF">GJJ64_13385</name>
</gene>
<name>A0A7K0FRV9_9SPHI</name>
<evidence type="ECO:0000259" key="15">
    <source>
        <dbReference type="Pfam" id="PF00365"/>
    </source>
</evidence>
<feature type="active site" description="Proton acceptor" evidence="14">
    <location>
        <position position="131"/>
    </location>
</feature>
<feature type="binding site" evidence="14">
    <location>
        <begin position="105"/>
        <end position="108"/>
    </location>
    <ligand>
        <name>ATP</name>
        <dbReference type="ChEBI" id="CHEBI:30616"/>
    </ligand>
</feature>
<dbReference type="PIRSF" id="PIRSF000532">
    <property type="entry name" value="ATP_PFK_prok"/>
    <property type="match status" value="1"/>
</dbReference>
<dbReference type="NCBIfam" id="NF002872">
    <property type="entry name" value="PRK03202.1"/>
    <property type="match status" value="1"/>
</dbReference>
<dbReference type="EC" id="2.7.1.11" evidence="14"/>
<dbReference type="SUPFAM" id="SSF53784">
    <property type="entry name" value="Phosphofructokinase"/>
    <property type="match status" value="1"/>
</dbReference>
<evidence type="ECO:0000256" key="13">
    <source>
        <dbReference type="ARBA" id="ARBA00048070"/>
    </source>
</evidence>
<dbReference type="FunFam" id="3.40.50.460:FF:000002">
    <property type="entry name" value="ATP-dependent 6-phosphofructokinase"/>
    <property type="match status" value="1"/>
</dbReference>
<feature type="binding site" evidence="14">
    <location>
        <position position="250"/>
    </location>
    <ligand>
        <name>substrate</name>
        <note>ligand shared between dimeric partners</note>
    </ligand>
</feature>
<dbReference type="InterPro" id="IPR015912">
    <property type="entry name" value="Phosphofructokinase_CS"/>
</dbReference>
<feature type="binding site" description="in other chain" evidence="14">
    <location>
        <position position="158"/>
    </location>
    <ligand>
        <name>ADP</name>
        <dbReference type="ChEBI" id="CHEBI:456216"/>
        <note>allosteric activator; ligand shared between dimeric partners</note>
    </ligand>
</feature>
<feature type="binding site" evidence="14">
    <location>
        <position position="166"/>
    </location>
    <ligand>
        <name>substrate</name>
        <note>ligand shared between dimeric partners</note>
    </ligand>
</feature>
<dbReference type="InterPro" id="IPR035966">
    <property type="entry name" value="PKF_sf"/>
</dbReference>
<dbReference type="GO" id="GO:0016208">
    <property type="term" value="F:AMP binding"/>
    <property type="evidence" value="ECO:0007669"/>
    <property type="project" value="TreeGrafter"/>
</dbReference>
<dbReference type="Gene3D" id="3.40.50.450">
    <property type="match status" value="1"/>
</dbReference>
<dbReference type="PANTHER" id="PTHR13697">
    <property type="entry name" value="PHOSPHOFRUCTOKINASE"/>
    <property type="match status" value="1"/>
</dbReference>
<dbReference type="UniPathway" id="UPA00109">
    <property type="reaction ID" value="UER00182"/>
</dbReference>
<dbReference type="GO" id="GO:0042802">
    <property type="term" value="F:identical protein binding"/>
    <property type="evidence" value="ECO:0007669"/>
    <property type="project" value="TreeGrafter"/>
</dbReference>
<keyword evidence="4 14" id="KW-0963">Cytoplasm</keyword>
<evidence type="ECO:0000256" key="1">
    <source>
        <dbReference type="ARBA" id="ARBA00001946"/>
    </source>
</evidence>
<feature type="binding site" description="in other chain" evidence="14">
    <location>
        <begin position="129"/>
        <end position="131"/>
    </location>
    <ligand>
        <name>substrate</name>
        <note>ligand shared between dimeric partners</note>
    </ligand>
</feature>
<organism evidence="16 17">
    <name type="scientific">Pedobacter puniceum</name>
    <dbReference type="NCBI Taxonomy" id="2666136"/>
    <lineage>
        <taxon>Bacteria</taxon>
        <taxon>Pseudomonadati</taxon>
        <taxon>Bacteroidota</taxon>
        <taxon>Sphingobacteriia</taxon>
        <taxon>Sphingobacteriales</taxon>
        <taxon>Sphingobacteriaceae</taxon>
        <taxon>Pedobacter</taxon>
    </lineage>
</organism>
<evidence type="ECO:0000313" key="16">
    <source>
        <dbReference type="EMBL" id="MRX48185.1"/>
    </source>
</evidence>
<dbReference type="GO" id="GO:0006002">
    <property type="term" value="P:fructose 6-phosphate metabolic process"/>
    <property type="evidence" value="ECO:0007669"/>
    <property type="project" value="UniProtKB-UniRule"/>
</dbReference>
<comment type="caution">
    <text evidence="14">Lacks conserved residue(s) required for the propagation of feature annotation.</text>
</comment>
<keyword evidence="6 14" id="KW-0808">Transferase</keyword>
<feature type="binding site" description="in other chain" evidence="14">
    <location>
        <begin position="189"/>
        <end position="191"/>
    </location>
    <ligand>
        <name>ADP</name>
        <dbReference type="ChEBI" id="CHEBI:456216"/>
        <note>allosteric activator; ligand shared between dimeric partners</note>
    </ligand>
</feature>
<dbReference type="GO" id="GO:0046872">
    <property type="term" value="F:metal ion binding"/>
    <property type="evidence" value="ECO:0007669"/>
    <property type="project" value="UniProtKB-KW"/>
</dbReference>
<evidence type="ECO:0000256" key="11">
    <source>
        <dbReference type="ARBA" id="ARBA00022842"/>
    </source>
</evidence>
<keyword evidence="10 14" id="KW-0067">ATP-binding</keyword>
<reference evidence="16 17" key="1">
    <citation type="submission" date="2019-11" db="EMBL/GenBank/DDBJ databases">
        <authorList>
            <person name="Cheng Q."/>
            <person name="Yang Z."/>
        </authorList>
    </citation>
    <scope>NUCLEOTIDE SEQUENCE [LARGE SCALE GENOMIC DNA]</scope>
    <source>
        <strain evidence="16 17">HX-22-1</strain>
    </source>
</reference>
<dbReference type="InterPro" id="IPR000023">
    <property type="entry name" value="Phosphofructokinase_dom"/>
</dbReference>
<protein>
    <recommendedName>
        <fullName evidence="14">ATP-dependent 6-phosphofructokinase</fullName>
        <shortName evidence="14">ATP-PFK</shortName>
        <shortName evidence="14">Phosphofructokinase</shortName>
        <ecNumber evidence="14">2.7.1.11</ecNumber>
    </recommendedName>
    <alternativeName>
        <fullName evidence="14">Phosphohexokinase</fullName>
    </alternativeName>
</protein>
<dbReference type="Proteomes" id="UP000462931">
    <property type="component" value="Unassembled WGS sequence"/>
</dbReference>
<evidence type="ECO:0000256" key="12">
    <source>
        <dbReference type="ARBA" id="ARBA00023152"/>
    </source>
</evidence>
<keyword evidence="8 14" id="KW-0547">Nucleotide-binding</keyword>
<dbReference type="GO" id="GO:0003872">
    <property type="term" value="F:6-phosphofructokinase activity"/>
    <property type="evidence" value="ECO:0007669"/>
    <property type="project" value="UniProtKB-UniRule"/>
</dbReference>
<feature type="domain" description="Phosphofructokinase" evidence="15">
    <location>
        <begin position="6"/>
        <end position="282"/>
    </location>
</feature>
<keyword evidence="11 14" id="KW-0460">Magnesium</keyword>
<keyword evidence="9 14" id="KW-0418">Kinase</keyword>
<dbReference type="Pfam" id="PF00365">
    <property type="entry name" value="PFK"/>
    <property type="match status" value="1"/>
</dbReference>
<dbReference type="AlphaFoldDB" id="A0A7K0FRV9"/>
<dbReference type="InterPro" id="IPR012828">
    <property type="entry name" value="PFKA_ATP_prok"/>
</dbReference>
<dbReference type="GO" id="GO:0070095">
    <property type="term" value="F:fructose-6-phosphate binding"/>
    <property type="evidence" value="ECO:0007669"/>
    <property type="project" value="TreeGrafter"/>
</dbReference>
<comment type="pathway">
    <text evidence="3 14">Carbohydrate degradation; glycolysis; D-glyceraldehyde 3-phosphate and glycerone phosphate from D-glucose: step 3/4.</text>
</comment>
<dbReference type="PROSITE" id="PS00433">
    <property type="entry name" value="PHOSPHOFRUCTOKINASE"/>
    <property type="match status" value="1"/>
</dbReference>
<evidence type="ECO:0000256" key="6">
    <source>
        <dbReference type="ARBA" id="ARBA00022679"/>
    </source>
</evidence>
<dbReference type="EMBL" id="WKJI01000003">
    <property type="protein sequence ID" value="MRX48185.1"/>
    <property type="molecule type" value="Genomic_DNA"/>
</dbReference>
<evidence type="ECO:0000313" key="17">
    <source>
        <dbReference type="Proteomes" id="UP000462931"/>
    </source>
</evidence>
<comment type="catalytic activity">
    <reaction evidence="13 14">
        <text>beta-D-fructose 6-phosphate + ATP = beta-D-fructose 1,6-bisphosphate + ADP + H(+)</text>
        <dbReference type="Rhea" id="RHEA:16109"/>
        <dbReference type="ChEBI" id="CHEBI:15378"/>
        <dbReference type="ChEBI" id="CHEBI:30616"/>
        <dbReference type="ChEBI" id="CHEBI:32966"/>
        <dbReference type="ChEBI" id="CHEBI:57634"/>
        <dbReference type="ChEBI" id="CHEBI:456216"/>
        <dbReference type="EC" id="2.7.1.11"/>
    </reaction>
</comment>
<evidence type="ECO:0000256" key="5">
    <source>
        <dbReference type="ARBA" id="ARBA00022533"/>
    </source>
</evidence>
<dbReference type="InterPro" id="IPR012003">
    <property type="entry name" value="ATP_PFK_prok-type"/>
</dbReference>
<comment type="similarity">
    <text evidence="14">Belongs to the phosphofructokinase type A (PFKA) family. ATP-dependent PFK group I subfamily. Prokaryotic clade 'B1' sub-subfamily.</text>
</comment>
<dbReference type="GO" id="GO:0048029">
    <property type="term" value="F:monosaccharide binding"/>
    <property type="evidence" value="ECO:0007669"/>
    <property type="project" value="TreeGrafter"/>
</dbReference>
<dbReference type="NCBIfam" id="TIGR02482">
    <property type="entry name" value="PFKA_ATP"/>
    <property type="match status" value="1"/>
</dbReference>
<evidence type="ECO:0000256" key="8">
    <source>
        <dbReference type="ARBA" id="ARBA00022741"/>
    </source>
</evidence>
<proteinExistence type="inferred from homology"/>
<feature type="binding site" evidence="14">
    <location>
        <position position="14"/>
    </location>
    <ligand>
        <name>ATP</name>
        <dbReference type="ChEBI" id="CHEBI:30616"/>
    </ligand>
</feature>
<dbReference type="Gene3D" id="3.40.50.460">
    <property type="entry name" value="Phosphofructokinase domain"/>
    <property type="match status" value="1"/>
</dbReference>
<dbReference type="GO" id="GO:0030388">
    <property type="term" value="P:fructose 1,6-bisphosphate metabolic process"/>
    <property type="evidence" value="ECO:0007669"/>
    <property type="project" value="TreeGrafter"/>
</dbReference>
<dbReference type="PANTHER" id="PTHR13697:SF4">
    <property type="entry name" value="ATP-DEPENDENT 6-PHOSPHOFRUCTOKINASE"/>
    <property type="match status" value="1"/>
</dbReference>
<dbReference type="InterPro" id="IPR022953">
    <property type="entry name" value="ATP_PFK"/>
</dbReference>
<feature type="binding site" description="in other chain" evidence="14">
    <location>
        <position position="226"/>
    </location>
    <ligand>
        <name>substrate</name>
        <note>ligand shared between dimeric partners</note>
    </ligand>
</feature>
<comment type="cofactor">
    <cofactor evidence="1 14">
        <name>Mg(2+)</name>
        <dbReference type="ChEBI" id="CHEBI:18420"/>
    </cofactor>
</comment>